<sequence length="73" mass="8103">MGGGDRSNRLKKIVELVRLLHCPPLYTALRFVACEGSHTIPDLPHVVCLQSLLHLPSVALFRLPQAQLQFALC</sequence>
<reference evidence="1" key="1">
    <citation type="submission" date="2014-11" db="EMBL/GenBank/DDBJ databases">
        <authorList>
            <person name="Amaro Gonzalez C."/>
        </authorList>
    </citation>
    <scope>NUCLEOTIDE SEQUENCE</scope>
</reference>
<accession>A0A0E9WE50</accession>
<evidence type="ECO:0000313" key="1">
    <source>
        <dbReference type="EMBL" id="JAH88591.1"/>
    </source>
</evidence>
<reference evidence="1" key="2">
    <citation type="journal article" date="2015" name="Fish Shellfish Immunol.">
        <title>Early steps in the European eel (Anguilla anguilla)-Vibrio vulnificus interaction in the gills: Role of the RtxA13 toxin.</title>
        <authorList>
            <person name="Callol A."/>
            <person name="Pajuelo D."/>
            <person name="Ebbesson L."/>
            <person name="Teles M."/>
            <person name="MacKenzie S."/>
            <person name="Amaro C."/>
        </authorList>
    </citation>
    <scope>NUCLEOTIDE SEQUENCE</scope>
</reference>
<organism evidence="1">
    <name type="scientific">Anguilla anguilla</name>
    <name type="common">European freshwater eel</name>
    <name type="synonym">Muraena anguilla</name>
    <dbReference type="NCBI Taxonomy" id="7936"/>
    <lineage>
        <taxon>Eukaryota</taxon>
        <taxon>Metazoa</taxon>
        <taxon>Chordata</taxon>
        <taxon>Craniata</taxon>
        <taxon>Vertebrata</taxon>
        <taxon>Euteleostomi</taxon>
        <taxon>Actinopterygii</taxon>
        <taxon>Neopterygii</taxon>
        <taxon>Teleostei</taxon>
        <taxon>Anguilliformes</taxon>
        <taxon>Anguillidae</taxon>
        <taxon>Anguilla</taxon>
    </lineage>
</organism>
<proteinExistence type="predicted"/>
<dbReference type="EMBL" id="GBXM01019986">
    <property type="protein sequence ID" value="JAH88591.1"/>
    <property type="molecule type" value="Transcribed_RNA"/>
</dbReference>
<protein>
    <submittedName>
        <fullName evidence="1">Uncharacterized protein</fullName>
    </submittedName>
</protein>
<name>A0A0E9WE50_ANGAN</name>
<dbReference type="AlphaFoldDB" id="A0A0E9WE50"/>